<dbReference type="SUPFAM" id="SSF52833">
    <property type="entry name" value="Thioredoxin-like"/>
    <property type="match status" value="1"/>
</dbReference>
<dbReference type="EMBL" id="KZ990814">
    <property type="protein sequence ID" value="RKP23625.1"/>
    <property type="molecule type" value="Genomic_DNA"/>
</dbReference>
<evidence type="ECO:0000256" key="1">
    <source>
        <dbReference type="ARBA" id="ARBA00010007"/>
    </source>
</evidence>
<dbReference type="NCBIfam" id="TIGR01262">
    <property type="entry name" value="maiA"/>
    <property type="match status" value="1"/>
</dbReference>
<dbReference type="PROSITE" id="PS50404">
    <property type="entry name" value="GST_NTER"/>
    <property type="match status" value="1"/>
</dbReference>
<organism evidence="4 5">
    <name type="scientific">Syncephalis pseudoplumigaleata</name>
    <dbReference type="NCBI Taxonomy" id="1712513"/>
    <lineage>
        <taxon>Eukaryota</taxon>
        <taxon>Fungi</taxon>
        <taxon>Fungi incertae sedis</taxon>
        <taxon>Zoopagomycota</taxon>
        <taxon>Zoopagomycotina</taxon>
        <taxon>Zoopagomycetes</taxon>
        <taxon>Zoopagales</taxon>
        <taxon>Piptocephalidaceae</taxon>
        <taxon>Syncephalis</taxon>
    </lineage>
</organism>
<proteinExistence type="inferred from homology"/>
<dbReference type="CDD" id="cd03191">
    <property type="entry name" value="GST_C_Zeta"/>
    <property type="match status" value="1"/>
</dbReference>
<feature type="domain" description="GST C-terminal" evidence="3">
    <location>
        <begin position="82"/>
        <end position="219"/>
    </location>
</feature>
<comment type="similarity">
    <text evidence="1">Belongs to the GST superfamily. Zeta family.</text>
</comment>
<dbReference type="GO" id="GO:0004364">
    <property type="term" value="F:glutathione transferase activity"/>
    <property type="evidence" value="ECO:0007669"/>
    <property type="project" value="TreeGrafter"/>
</dbReference>
<dbReference type="InterPro" id="IPR034333">
    <property type="entry name" value="GST_Zeta_N"/>
</dbReference>
<keyword evidence="5" id="KW-1185">Reference proteome</keyword>
<dbReference type="InterPro" id="IPR034330">
    <property type="entry name" value="GST_Zeta_C"/>
</dbReference>
<accession>A0A4P9YV01</accession>
<dbReference type="SFLD" id="SFLDG00358">
    <property type="entry name" value="Main_(cytGST)"/>
    <property type="match status" value="1"/>
</dbReference>
<dbReference type="CDD" id="cd03042">
    <property type="entry name" value="GST_N_Zeta"/>
    <property type="match status" value="1"/>
</dbReference>
<evidence type="ECO:0000259" key="3">
    <source>
        <dbReference type="PROSITE" id="PS50405"/>
    </source>
</evidence>
<dbReference type="GO" id="GO:0006749">
    <property type="term" value="P:glutathione metabolic process"/>
    <property type="evidence" value="ECO:0007669"/>
    <property type="project" value="TreeGrafter"/>
</dbReference>
<reference evidence="5" key="1">
    <citation type="journal article" date="2018" name="Nat. Microbiol.">
        <title>Leveraging single-cell genomics to expand the fungal tree of life.</title>
        <authorList>
            <person name="Ahrendt S.R."/>
            <person name="Quandt C.A."/>
            <person name="Ciobanu D."/>
            <person name="Clum A."/>
            <person name="Salamov A."/>
            <person name="Andreopoulos B."/>
            <person name="Cheng J.F."/>
            <person name="Woyke T."/>
            <person name="Pelin A."/>
            <person name="Henrissat B."/>
            <person name="Reynolds N.K."/>
            <person name="Benny G.L."/>
            <person name="Smith M.E."/>
            <person name="James T.Y."/>
            <person name="Grigoriev I.V."/>
        </authorList>
    </citation>
    <scope>NUCLEOTIDE SEQUENCE [LARGE SCALE GENOMIC DNA]</scope>
    <source>
        <strain evidence="5">Benny S71-1</strain>
    </source>
</reference>
<dbReference type="SFLD" id="SFLDS00019">
    <property type="entry name" value="Glutathione_Transferase_(cytos"/>
    <property type="match status" value="1"/>
</dbReference>
<evidence type="ECO:0000259" key="2">
    <source>
        <dbReference type="PROSITE" id="PS50404"/>
    </source>
</evidence>
<dbReference type="PANTHER" id="PTHR42673:SF4">
    <property type="entry name" value="MALEYLACETOACETATE ISOMERASE"/>
    <property type="match status" value="1"/>
</dbReference>
<dbReference type="FunFam" id="1.20.1050.10:FF:000010">
    <property type="entry name" value="Maleylacetoacetate isomerase isoform 1"/>
    <property type="match status" value="1"/>
</dbReference>
<feature type="domain" description="GST N-terminal" evidence="2">
    <location>
        <begin position="6"/>
        <end position="86"/>
    </location>
</feature>
<dbReference type="Gene3D" id="3.40.30.10">
    <property type="entry name" value="Glutaredoxin"/>
    <property type="match status" value="1"/>
</dbReference>
<dbReference type="InterPro" id="IPR036282">
    <property type="entry name" value="Glutathione-S-Trfase_C_sf"/>
</dbReference>
<dbReference type="SUPFAM" id="SSF47616">
    <property type="entry name" value="GST C-terminal domain-like"/>
    <property type="match status" value="1"/>
</dbReference>
<gene>
    <name evidence="4" type="ORF">SYNPS1DRAFT_30616</name>
</gene>
<protein>
    <submittedName>
        <fullName evidence="4">Glutathione S-transferase</fullName>
    </submittedName>
</protein>
<dbReference type="InterPro" id="IPR005955">
    <property type="entry name" value="GST_Zeta"/>
</dbReference>
<evidence type="ECO:0000313" key="5">
    <source>
        <dbReference type="Proteomes" id="UP000278143"/>
    </source>
</evidence>
<dbReference type="AlphaFoldDB" id="A0A4P9YV01"/>
<dbReference type="GO" id="GO:0016034">
    <property type="term" value="F:maleylacetoacetate isomerase activity"/>
    <property type="evidence" value="ECO:0007669"/>
    <property type="project" value="TreeGrafter"/>
</dbReference>
<dbReference type="Gene3D" id="1.20.1050.10">
    <property type="match status" value="1"/>
</dbReference>
<dbReference type="Proteomes" id="UP000278143">
    <property type="component" value="Unassembled WGS sequence"/>
</dbReference>
<dbReference type="PANTHER" id="PTHR42673">
    <property type="entry name" value="MALEYLACETOACETATE ISOMERASE"/>
    <property type="match status" value="1"/>
</dbReference>
<evidence type="ECO:0000313" key="4">
    <source>
        <dbReference type="EMBL" id="RKP23625.1"/>
    </source>
</evidence>
<name>A0A4P9YV01_9FUNG</name>
<dbReference type="InterPro" id="IPR036249">
    <property type="entry name" value="Thioredoxin-like_sf"/>
</dbReference>
<dbReference type="Pfam" id="PF13409">
    <property type="entry name" value="GST_N_2"/>
    <property type="match status" value="1"/>
</dbReference>
<keyword evidence="4" id="KW-0808">Transferase</keyword>
<dbReference type="InterPro" id="IPR040079">
    <property type="entry name" value="Glutathione_S-Trfase"/>
</dbReference>
<dbReference type="PROSITE" id="PS50405">
    <property type="entry name" value="GST_CTER"/>
    <property type="match status" value="1"/>
</dbReference>
<dbReference type="InterPro" id="IPR004045">
    <property type="entry name" value="Glutathione_S-Trfase_N"/>
</dbReference>
<dbReference type="OrthoDB" id="202840at2759"/>
<dbReference type="GO" id="GO:0005739">
    <property type="term" value="C:mitochondrion"/>
    <property type="evidence" value="ECO:0007669"/>
    <property type="project" value="TreeGrafter"/>
</dbReference>
<sequence>MDTHTPTPLLYSYYRSSCSARVRAALHYKGIAYDTKPISLLKNEQHEAYKQHNPNGMVPMLVIDGHAISQSAAILEYLEETRPGKRLCIQLITAVNDDEDTAVNVEPPLLPKDPWTRAQPVQNLRLLNRVGDTKTEWARHWITVGFEALEAELVKTAGQYCVGDQITMADVYLPPQVYNAQRFGVDMSRFPTIARIDRNLASVEAFRQAHYSRQPDCPPELRAQD</sequence>
<dbReference type="GO" id="GO:0006559">
    <property type="term" value="P:L-phenylalanine catabolic process"/>
    <property type="evidence" value="ECO:0007669"/>
    <property type="project" value="TreeGrafter"/>
</dbReference>
<dbReference type="InterPro" id="IPR010987">
    <property type="entry name" value="Glutathione-S-Trfase_C-like"/>
</dbReference>